<feature type="domain" description="TsaA-like" evidence="3">
    <location>
        <begin position="8"/>
        <end position="131"/>
    </location>
</feature>
<evidence type="ECO:0000259" key="3">
    <source>
        <dbReference type="PROSITE" id="PS51668"/>
    </source>
</evidence>
<comment type="caution">
    <text evidence="4">The sequence shown here is derived from an EMBL/GenBank/DDBJ whole genome shotgun (WGS) entry which is preliminary data.</text>
</comment>
<dbReference type="PANTHER" id="PTHR12818">
    <property type="entry name" value="TRNA (ADENINE(37)-N6)-METHYLTRANSFERASE"/>
    <property type="match status" value="1"/>
</dbReference>
<dbReference type="PROSITE" id="PS01318">
    <property type="entry name" value="TSAA_1"/>
    <property type="match status" value="1"/>
</dbReference>
<keyword evidence="1" id="KW-0949">S-adenosyl-L-methionine</keyword>
<evidence type="ECO:0000256" key="2">
    <source>
        <dbReference type="ARBA" id="ARBA00033753"/>
    </source>
</evidence>
<evidence type="ECO:0000313" key="4">
    <source>
        <dbReference type="EMBL" id="MPL94377.1"/>
    </source>
</evidence>
<dbReference type="InterPro" id="IPR023368">
    <property type="entry name" value="UPF0066_cons_site"/>
</dbReference>
<organism evidence="4">
    <name type="scientific">bioreactor metagenome</name>
    <dbReference type="NCBI Taxonomy" id="1076179"/>
    <lineage>
        <taxon>unclassified sequences</taxon>
        <taxon>metagenomes</taxon>
        <taxon>ecological metagenomes</taxon>
    </lineage>
</organism>
<dbReference type="InterPro" id="IPR023370">
    <property type="entry name" value="TrmO-like_N"/>
</dbReference>
<dbReference type="EMBL" id="VSSQ01000426">
    <property type="protein sequence ID" value="MPL94377.1"/>
    <property type="molecule type" value="Genomic_DNA"/>
</dbReference>
<dbReference type="PROSITE" id="PS51668">
    <property type="entry name" value="TSAA_2"/>
    <property type="match status" value="1"/>
</dbReference>
<name>A0A644VSW5_9ZZZZ</name>
<proteinExistence type="inferred from homology"/>
<evidence type="ECO:0000256" key="1">
    <source>
        <dbReference type="ARBA" id="ARBA00022691"/>
    </source>
</evidence>
<dbReference type="SUPFAM" id="SSF118196">
    <property type="entry name" value="YaeB-like"/>
    <property type="match status" value="1"/>
</dbReference>
<comment type="similarity">
    <text evidence="2">Belongs to the tRNA methyltransferase O family.</text>
</comment>
<dbReference type="InterPro" id="IPR036414">
    <property type="entry name" value="YaeB_N_sf"/>
</dbReference>
<dbReference type="Pfam" id="PF01980">
    <property type="entry name" value="TrmO_N"/>
    <property type="match status" value="1"/>
</dbReference>
<dbReference type="InterPro" id="IPR036413">
    <property type="entry name" value="YaeB-like_sf"/>
</dbReference>
<reference evidence="4" key="1">
    <citation type="submission" date="2019-08" db="EMBL/GenBank/DDBJ databases">
        <authorList>
            <person name="Kucharzyk K."/>
            <person name="Murdoch R.W."/>
            <person name="Higgins S."/>
            <person name="Loffler F."/>
        </authorList>
    </citation>
    <scope>NUCLEOTIDE SEQUENCE</scope>
</reference>
<dbReference type="AlphaFoldDB" id="A0A644VSW5"/>
<dbReference type="Gene3D" id="2.40.30.70">
    <property type="entry name" value="YaeB-like"/>
    <property type="match status" value="1"/>
</dbReference>
<dbReference type="PANTHER" id="PTHR12818:SF0">
    <property type="entry name" value="TRNA (ADENINE(37)-N6)-METHYLTRANSFERASE"/>
    <property type="match status" value="1"/>
</dbReference>
<dbReference type="InterPro" id="IPR040372">
    <property type="entry name" value="YaeB-like"/>
</dbReference>
<sequence length="164" mass="19018">MSHVSFNLQQIGRVGVGENRFVLEIESPFRPALEKLDQFGHVIVLWWAHELDTESDRKRIVTEIPYAKNIKAGVFACRAEYRPNPIGVTVCQILSVNVNEGIIEVPYIDAFNDSPILDLKAYFPVSDRVRDFKVPEWVKDWPEWYEDAYKLEKLFAQIFTESQA</sequence>
<accession>A0A644VSW5</accession>
<protein>
    <recommendedName>
        <fullName evidence="3">TsaA-like domain-containing protein</fullName>
    </recommendedName>
</protein>
<gene>
    <name evidence="4" type="ORF">SDC9_40530</name>
</gene>